<dbReference type="Ensembl" id="ENSCPBT00000026986.1">
    <property type="protein sequence ID" value="ENSCPBP00000022905.1"/>
    <property type="gene ID" value="ENSCPBG00000016377.1"/>
</dbReference>
<dbReference type="Proteomes" id="UP000694380">
    <property type="component" value="Unplaced"/>
</dbReference>
<proteinExistence type="predicted"/>
<reference evidence="3" key="2">
    <citation type="submission" date="2025-09" db="UniProtKB">
        <authorList>
            <consortium name="Ensembl"/>
        </authorList>
    </citation>
    <scope>IDENTIFICATION</scope>
</reference>
<dbReference type="InterPro" id="IPR011990">
    <property type="entry name" value="TPR-like_helical_dom_sf"/>
</dbReference>
<sequence length="133" mass="15118">MKPMVQRKQKGRSQAGGAETGGTNLSQRSKKPTHSKWSKWELLAMIVPVLLLLYILLCYENFHFHVAHMYAHLGYPNAQHIVGQRYLQGTGVEKNEEMAMHWFREAAEQGHPHSSFNLAVGKLKNMTMSLDKG</sequence>
<dbReference type="SMART" id="SM00671">
    <property type="entry name" value="SEL1"/>
    <property type="match status" value="1"/>
</dbReference>
<keyword evidence="2" id="KW-1133">Transmembrane helix</keyword>
<keyword evidence="2" id="KW-0812">Transmembrane</keyword>
<dbReference type="Gene3D" id="1.25.40.10">
    <property type="entry name" value="Tetratricopeptide repeat domain"/>
    <property type="match status" value="1"/>
</dbReference>
<dbReference type="AlphaFoldDB" id="A0A8C3HUN3"/>
<feature type="transmembrane region" description="Helical" evidence="2">
    <location>
        <begin position="40"/>
        <end position="57"/>
    </location>
</feature>
<dbReference type="SUPFAM" id="SSF81901">
    <property type="entry name" value="HCP-like"/>
    <property type="match status" value="1"/>
</dbReference>
<evidence type="ECO:0000256" key="2">
    <source>
        <dbReference type="SAM" id="Phobius"/>
    </source>
</evidence>
<evidence type="ECO:0000256" key="1">
    <source>
        <dbReference type="SAM" id="MobiDB-lite"/>
    </source>
</evidence>
<dbReference type="Pfam" id="PF08238">
    <property type="entry name" value="Sel1"/>
    <property type="match status" value="1"/>
</dbReference>
<feature type="compositionally biased region" description="Basic residues" evidence="1">
    <location>
        <begin position="1"/>
        <end position="11"/>
    </location>
</feature>
<evidence type="ECO:0000313" key="4">
    <source>
        <dbReference type="Proteomes" id="UP000694380"/>
    </source>
</evidence>
<feature type="region of interest" description="Disordered" evidence="1">
    <location>
        <begin position="1"/>
        <end position="36"/>
    </location>
</feature>
<dbReference type="InterPro" id="IPR006597">
    <property type="entry name" value="Sel1-like"/>
</dbReference>
<gene>
    <name evidence="3" type="primary">LOC112058736</name>
</gene>
<accession>A0A8C3HUN3</accession>
<name>A0A8C3HUN3_CHRPI</name>
<protein>
    <submittedName>
        <fullName evidence="3">Uncharacterized protein</fullName>
    </submittedName>
</protein>
<dbReference type="GeneTree" id="ENSGT00520000060950"/>
<reference evidence="3" key="1">
    <citation type="submission" date="2025-08" db="UniProtKB">
        <authorList>
            <consortium name="Ensembl"/>
        </authorList>
    </citation>
    <scope>IDENTIFICATION</scope>
</reference>
<keyword evidence="4" id="KW-1185">Reference proteome</keyword>
<organism evidence="3 4">
    <name type="scientific">Chrysemys picta bellii</name>
    <name type="common">Western painted turtle</name>
    <name type="synonym">Emys bellii</name>
    <dbReference type="NCBI Taxonomy" id="8478"/>
    <lineage>
        <taxon>Eukaryota</taxon>
        <taxon>Metazoa</taxon>
        <taxon>Chordata</taxon>
        <taxon>Craniata</taxon>
        <taxon>Vertebrata</taxon>
        <taxon>Euteleostomi</taxon>
        <taxon>Archelosauria</taxon>
        <taxon>Testudinata</taxon>
        <taxon>Testudines</taxon>
        <taxon>Cryptodira</taxon>
        <taxon>Durocryptodira</taxon>
        <taxon>Testudinoidea</taxon>
        <taxon>Emydidae</taxon>
        <taxon>Chrysemys</taxon>
    </lineage>
</organism>
<keyword evidence="2" id="KW-0472">Membrane</keyword>
<evidence type="ECO:0000313" key="3">
    <source>
        <dbReference type="Ensembl" id="ENSCPBP00000022905.1"/>
    </source>
</evidence>